<dbReference type="InterPro" id="IPR041516">
    <property type="entry name" value="LACTB2_WH"/>
</dbReference>
<organism evidence="3 4">
    <name type="scientific">Psychromarinibacter sediminicola</name>
    <dbReference type="NCBI Taxonomy" id="3033385"/>
    <lineage>
        <taxon>Bacteria</taxon>
        <taxon>Pseudomonadati</taxon>
        <taxon>Pseudomonadota</taxon>
        <taxon>Alphaproteobacteria</taxon>
        <taxon>Rhodobacterales</taxon>
        <taxon>Paracoccaceae</taxon>
        <taxon>Psychromarinibacter</taxon>
    </lineage>
</organism>
<proteinExistence type="predicted"/>
<gene>
    <name evidence="3" type="ORF">P1J78_22235</name>
</gene>
<feature type="region of interest" description="Disordered" evidence="1">
    <location>
        <begin position="1"/>
        <end position="24"/>
    </location>
</feature>
<dbReference type="PANTHER" id="PTHR23131">
    <property type="entry name" value="ENDORIBONUCLEASE LACTB2"/>
    <property type="match status" value="1"/>
</dbReference>
<evidence type="ECO:0000259" key="2">
    <source>
        <dbReference type="SMART" id="SM00849"/>
    </source>
</evidence>
<dbReference type="EMBL" id="JARGYC010000095">
    <property type="protein sequence ID" value="MDF0603454.1"/>
    <property type="molecule type" value="Genomic_DNA"/>
</dbReference>
<dbReference type="AlphaFoldDB" id="A0AAE3NWD2"/>
<dbReference type="Pfam" id="PF17778">
    <property type="entry name" value="WHD_BLACT"/>
    <property type="match status" value="1"/>
</dbReference>
<feature type="domain" description="Metallo-beta-lactamase" evidence="2">
    <location>
        <begin position="44"/>
        <end position="224"/>
    </location>
</feature>
<dbReference type="Gene3D" id="1.10.10.10">
    <property type="entry name" value="Winged helix-like DNA-binding domain superfamily/Winged helix DNA-binding domain"/>
    <property type="match status" value="1"/>
</dbReference>
<reference evidence="3" key="1">
    <citation type="submission" date="2023-03" db="EMBL/GenBank/DDBJ databases">
        <title>Multiphase analysis and comparison of six strains from genera Psychromarinibacter, Lutimaribacter, and Maritimibacter, including a novel species: Psychromarinibacter sediminicola sp. nov.</title>
        <authorList>
            <person name="Wang Y.-H."/>
            <person name="Ye M.-Q."/>
            <person name="Du Z.-J."/>
        </authorList>
    </citation>
    <scope>NUCLEOTIDE SEQUENCE</scope>
    <source>
        <strain evidence="3">C21-152</strain>
    </source>
</reference>
<dbReference type="InterPro" id="IPR050662">
    <property type="entry name" value="Sec-metab_biosynth-thioest"/>
</dbReference>
<dbReference type="Pfam" id="PF00753">
    <property type="entry name" value="Lactamase_B"/>
    <property type="match status" value="1"/>
</dbReference>
<comment type="caution">
    <text evidence="3">The sequence shown here is derived from an EMBL/GenBank/DDBJ whole genome shotgun (WGS) entry which is preliminary data.</text>
</comment>
<evidence type="ECO:0000313" key="4">
    <source>
        <dbReference type="Proteomes" id="UP001220964"/>
    </source>
</evidence>
<dbReference type="InterPro" id="IPR036866">
    <property type="entry name" value="RibonucZ/Hydroxyglut_hydro"/>
</dbReference>
<dbReference type="SMART" id="SM00849">
    <property type="entry name" value="Lactamase_B"/>
    <property type="match status" value="1"/>
</dbReference>
<dbReference type="RefSeq" id="WP_275569574.1">
    <property type="nucleotide sequence ID" value="NZ_JARGYC010000095.1"/>
</dbReference>
<dbReference type="SUPFAM" id="SSF56281">
    <property type="entry name" value="Metallo-hydrolase/oxidoreductase"/>
    <property type="match status" value="1"/>
</dbReference>
<evidence type="ECO:0000256" key="1">
    <source>
        <dbReference type="SAM" id="MobiDB-lite"/>
    </source>
</evidence>
<dbReference type="PANTHER" id="PTHR23131:SF0">
    <property type="entry name" value="ENDORIBONUCLEASE LACTB2"/>
    <property type="match status" value="1"/>
</dbReference>
<protein>
    <submittedName>
        <fullName evidence="3">MBL fold metallo-hydrolase</fullName>
    </submittedName>
</protein>
<dbReference type="InterPro" id="IPR001279">
    <property type="entry name" value="Metallo-B-lactamas"/>
</dbReference>
<dbReference type="Gene3D" id="3.60.15.10">
    <property type="entry name" value="Ribonuclease Z/Hydroxyacylglutathione hydrolase-like"/>
    <property type="match status" value="1"/>
</dbReference>
<sequence length="311" mass="32807">MTDDAPFAPVPDRVPGPVRGRVETPEPGLRRLLAPNPSPMTERGTNTYIVGEGRVAVIDPGPDRPEHLAAIRAALASGETVSHILVTHAHRDHSGLAPALAQATGAPVLAFGRAEDGRSELMQRLAAEGLSGGGEGLDRSLTPDRLLSDGDTVSGDGWTLTALWTPGHAAGHLCFAWGNVVFSGDTVMGWASTMVSPPDGDLTAFMASTERLAARGARVFYPGHGAAIPRPAERCAWLLTHRRDREAAILAALDGGGRTPAELTRAVYRDTPAALMPAAERNVLAHLIDLAQKNRVRAAPRLSGDARFHPV</sequence>
<name>A0AAE3NWD2_9RHOB</name>
<evidence type="ECO:0000313" key="3">
    <source>
        <dbReference type="EMBL" id="MDF0603454.1"/>
    </source>
</evidence>
<keyword evidence="4" id="KW-1185">Reference proteome</keyword>
<dbReference type="InterPro" id="IPR036388">
    <property type="entry name" value="WH-like_DNA-bd_sf"/>
</dbReference>
<dbReference type="CDD" id="cd16278">
    <property type="entry name" value="metallo-hydrolase-like_MBL-fold"/>
    <property type="match status" value="1"/>
</dbReference>
<accession>A0AAE3NWD2</accession>
<dbReference type="Proteomes" id="UP001220964">
    <property type="component" value="Unassembled WGS sequence"/>
</dbReference>